<dbReference type="InterPro" id="IPR035906">
    <property type="entry name" value="MetI-like_sf"/>
</dbReference>
<name>A0A5D0U6F5_9ACTN</name>
<feature type="transmembrane region" description="Helical" evidence="7">
    <location>
        <begin position="50"/>
        <end position="70"/>
    </location>
</feature>
<evidence type="ECO:0000256" key="6">
    <source>
        <dbReference type="ARBA" id="ARBA00023136"/>
    </source>
</evidence>
<reference evidence="10 11" key="1">
    <citation type="submission" date="2019-08" db="EMBL/GenBank/DDBJ databases">
        <title>Actinomadura sp. nov. CYP1-5 isolated from mountain soil.</title>
        <authorList>
            <person name="Songsumanus A."/>
            <person name="Kuncharoen N."/>
            <person name="Kudo T."/>
            <person name="Yuki M."/>
            <person name="Igarashi Y."/>
            <person name="Tanasupawat S."/>
        </authorList>
    </citation>
    <scope>NUCLEOTIDE SEQUENCE [LARGE SCALE GENOMIC DNA]</scope>
    <source>
        <strain evidence="10 11">GKU157</strain>
    </source>
</reference>
<protein>
    <submittedName>
        <fullName evidence="10">ABC transporter permease</fullName>
    </submittedName>
</protein>
<evidence type="ECO:0000256" key="5">
    <source>
        <dbReference type="ARBA" id="ARBA00022989"/>
    </source>
</evidence>
<evidence type="ECO:0000256" key="2">
    <source>
        <dbReference type="ARBA" id="ARBA00022448"/>
    </source>
</evidence>
<evidence type="ECO:0000256" key="4">
    <source>
        <dbReference type="ARBA" id="ARBA00022692"/>
    </source>
</evidence>
<dbReference type="CDD" id="cd06261">
    <property type="entry name" value="TM_PBP2"/>
    <property type="match status" value="1"/>
</dbReference>
<dbReference type="Pfam" id="PF00528">
    <property type="entry name" value="BPD_transp_1"/>
    <property type="match status" value="1"/>
</dbReference>
<dbReference type="InterPro" id="IPR000515">
    <property type="entry name" value="MetI-like"/>
</dbReference>
<comment type="caution">
    <text evidence="10">The sequence shown here is derived from an EMBL/GenBank/DDBJ whole genome shotgun (WGS) entry which is preliminary data.</text>
</comment>
<evidence type="ECO:0000259" key="9">
    <source>
        <dbReference type="PROSITE" id="PS50928"/>
    </source>
</evidence>
<gene>
    <name evidence="10" type="ORF">FXF65_22120</name>
</gene>
<evidence type="ECO:0000313" key="10">
    <source>
        <dbReference type="EMBL" id="TYC13202.1"/>
    </source>
</evidence>
<comment type="similarity">
    <text evidence="7">Belongs to the binding-protein-dependent transport system permease family.</text>
</comment>
<dbReference type="PANTHER" id="PTHR30151">
    <property type="entry name" value="ALKANE SULFONATE ABC TRANSPORTER-RELATED, MEMBRANE SUBUNIT"/>
    <property type="match status" value="1"/>
</dbReference>
<dbReference type="Gene3D" id="1.10.3720.10">
    <property type="entry name" value="MetI-like"/>
    <property type="match status" value="1"/>
</dbReference>
<dbReference type="EMBL" id="VSFF01000008">
    <property type="protein sequence ID" value="TYC13202.1"/>
    <property type="molecule type" value="Genomic_DNA"/>
</dbReference>
<keyword evidence="3" id="KW-1003">Cell membrane</keyword>
<keyword evidence="2 7" id="KW-0813">Transport</keyword>
<evidence type="ECO:0000256" key="3">
    <source>
        <dbReference type="ARBA" id="ARBA00022475"/>
    </source>
</evidence>
<keyword evidence="5 7" id="KW-1133">Transmembrane helix</keyword>
<organism evidence="10 11">
    <name type="scientific">Actinomadura syzygii</name>
    <dbReference type="NCBI Taxonomy" id="1427538"/>
    <lineage>
        <taxon>Bacteria</taxon>
        <taxon>Bacillati</taxon>
        <taxon>Actinomycetota</taxon>
        <taxon>Actinomycetes</taxon>
        <taxon>Streptosporangiales</taxon>
        <taxon>Thermomonosporaceae</taxon>
        <taxon>Actinomadura</taxon>
    </lineage>
</organism>
<feature type="transmembrane region" description="Helical" evidence="7">
    <location>
        <begin position="170"/>
        <end position="189"/>
    </location>
</feature>
<feature type="compositionally biased region" description="Low complexity" evidence="8">
    <location>
        <begin position="7"/>
        <end position="24"/>
    </location>
</feature>
<evidence type="ECO:0000256" key="7">
    <source>
        <dbReference type="RuleBase" id="RU363032"/>
    </source>
</evidence>
<dbReference type="PANTHER" id="PTHR30151:SF0">
    <property type="entry name" value="ABC TRANSPORTER PERMEASE PROTEIN MJ0413-RELATED"/>
    <property type="match status" value="1"/>
</dbReference>
<dbReference type="Proteomes" id="UP000322634">
    <property type="component" value="Unassembled WGS sequence"/>
</dbReference>
<dbReference type="SUPFAM" id="SSF161098">
    <property type="entry name" value="MetI-like"/>
    <property type="match status" value="1"/>
</dbReference>
<dbReference type="PROSITE" id="PS50928">
    <property type="entry name" value="ABC_TM1"/>
    <property type="match status" value="1"/>
</dbReference>
<feature type="domain" description="ABC transmembrane type-1" evidence="9">
    <location>
        <begin position="104"/>
        <end position="284"/>
    </location>
</feature>
<evidence type="ECO:0000313" key="11">
    <source>
        <dbReference type="Proteomes" id="UP000322634"/>
    </source>
</evidence>
<feature type="region of interest" description="Disordered" evidence="8">
    <location>
        <begin position="1"/>
        <end position="41"/>
    </location>
</feature>
<keyword evidence="6 7" id="KW-0472">Membrane</keyword>
<evidence type="ECO:0000256" key="8">
    <source>
        <dbReference type="SAM" id="MobiDB-lite"/>
    </source>
</evidence>
<sequence>MEGGTMASNVQSVDDASSVSAAEAGPPRSRRAADAAAAKRRSRNRKLKKMIWPLVSTLSVVVFLGAWQIAASTEAVNPLFTSSPSRAVEAFRDLVDRGELWPNLWISAQEFLIGFGLAVVVGIPLGILIGWYRPVEAVFSPFVTFMNSIPRIALLPLLIIWIGIGVPLKITIVFLGAVIAILINTIAGMKALDQQLLTMARSFKASDFQIFRTIALPGSVPFILSGLRFGLGHSLVGVVVGEMFASNQGIGHIIAVAGNTFQTDLVFVGVVIIASFGLLFTWLLARLEQRFESWRKP</sequence>
<feature type="transmembrane region" description="Helical" evidence="7">
    <location>
        <begin position="210"/>
        <end position="231"/>
    </location>
</feature>
<dbReference type="GO" id="GO:0055085">
    <property type="term" value="P:transmembrane transport"/>
    <property type="evidence" value="ECO:0007669"/>
    <property type="project" value="InterPro"/>
</dbReference>
<dbReference type="GO" id="GO:0005886">
    <property type="term" value="C:plasma membrane"/>
    <property type="evidence" value="ECO:0007669"/>
    <property type="project" value="UniProtKB-SubCell"/>
</dbReference>
<evidence type="ECO:0000256" key="1">
    <source>
        <dbReference type="ARBA" id="ARBA00004651"/>
    </source>
</evidence>
<comment type="subcellular location">
    <subcellularLocation>
        <location evidence="1 7">Cell membrane</location>
        <topology evidence="1 7">Multi-pass membrane protein</topology>
    </subcellularLocation>
</comment>
<feature type="transmembrane region" description="Helical" evidence="7">
    <location>
        <begin position="144"/>
        <end position="164"/>
    </location>
</feature>
<feature type="transmembrane region" description="Helical" evidence="7">
    <location>
        <begin position="111"/>
        <end position="132"/>
    </location>
</feature>
<dbReference type="AlphaFoldDB" id="A0A5D0U6F5"/>
<proteinExistence type="inferred from homology"/>
<feature type="transmembrane region" description="Helical" evidence="7">
    <location>
        <begin position="265"/>
        <end position="285"/>
    </location>
</feature>
<accession>A0A5D0U6F5</accession>
<keyword evidence="11" id="KW-1185">Reference proteome</keyword>
<keyword evidence="4 7" id="KW-0812">Transmembrane</keyword>
<dbReference type="OrthoDB" id="3173654at2"/>